<reference evidence="3 4" key="1">
    <citation type="journal article" date="2019" name="Int. J. Syst. Evol. Microbiol.">
        <title>The Global Catalogue of Microorganisms (GCM) 10K type strain sequencing project: providing services to taxonomists for standard genome sequencing and annotation.</title>
        <authorList>
            <consortium name="The Broad Institute Genomics Platform"/>
            <consortium name="The Broad Institute Genome Sequencing Center for Infectious Disease"/>
            <person name="Wu L."/>
            <person name="Ma J."/>
        </authorList>
    </citation>
    <scope>NUCLEOTIDE SEQUENCE [LARGE SCALE GENOMIC DNA]</scope>
    <source>
        <strain evidence="3 4">JCM 16327</strain>
    </source>
</reference>
<sequence>MELGRRAFAGILGAAGAGALAGCSSLTGDGGRSEETVTATEPNADGEGTLGELRYLIETKQGENDRAIQLTRMATGTASNDDGEFTYVTATYDSQASDRGDFINEVGVFARSYATYVGAGGEAATDFTVTVADGYDGQPSSFGIARAWARRYNAGEMSGNQYIGNIVSTFEETTTGSGANTSIRGDKL</sequence>
<keyword evidence="4" id="KW-1185">Reference proteome</keyword>
<organism evidence="3 4">
    <name type="scientific">Salarchaeum japonicum</name>
    <dbReference type="NCBI Taxonomy" id="555573"/>
    <lineage>
        <taxon>Archaea</taxon>
        <taxon>Methanobacteriati</taxon>
        <taxon>Methanobacteriota</taxon>
        <taxon>Stenosarchaea group</taxon>
        <taxon>Halobacteria</taxon>
        <taxon>Halobacteriales</taxon>
        <taxon>Halobacteriaceae</taxon>
    </lineage>
</organism>
<proteinExistence type="predicted"/>
<name>A0AAV3T1M6_9EURY</name>
<dbReference type="InterPro" id="IPR058473">
    <property type="entry name" value="DUF8159"/>
</dbReference>
<accession>A0AAV3T1M6</accession>
<dbReference type="AlphaFoldDB" id="A0AAV3T1M6"/>
<evidence type="ECO:0000256" key="1">
    <source>
        <dbReference type="SAM" id="MobiDB-lite"/>
    </source>
</evidence>
<dbReference type="GeneID" id="68573894"/>
<evidence type="ECO:0000313" key="3">
    <source>
        <dbReference type="EMBL" id="GAA0652276.1"/>
    </source>
</evidence>
<feature type="domain" description="DUF8159" evidence="2">
    <location>
        <begin position="81"/>
        <end position="173"/>
    </location>
</feature>
<dbReference type="Proteomes" id="UP001500194">
    <property type="component" value="Unassembled WGS sequence"/>
</dbReference>
<protein>
    <recommendedName>
        <fullName evidence="2">DUF8159 domain-containing protein</fullName>
    </recommendedName>
</protein>
<feature type="region of interest" description="Disordered" evidence="1">
    <location>
        <begin position="27"/>
        <end position="48"/>
    </location>
</feature>
<dbReference type="PROSITE" id="PS51257">
    <property type="entry name" value="PROKAR_LIPOPROTEIN"/>
    <property type="match status" value="1"/>
</dbReference>
<comment type="caution">
    <text evidence="3">The sequence shown here is derived from an EMBL/GenBank/DDBJ whole genome shotgun (WGS) entry which is preliminary data.</text>
</comment>
<dbReference type="EMBL" id="BAAADU010000002">
    <property type="protein sequence ID" value="GAA0652276.1"/>
    <property type="molecule type" value="Genomic_DNA"/>
</dbReference>
<evidence type="ECO:0000259" key="2">
    <source>
        <dbReference type="Pfam" id="PF26490"/>
    </source>
</evidence>
<dbReference type="RefSeq" id="WP_227260883.1">
    <property type="nucleotide sequence ID" value="NZ_BAAADU010000002.1"/>
</dbReference>
<gene>
    <name evidence="3" type="ORF">GCM10009019_14290</name>
</gene>
<dbReference type="Pfam" id="PF26490">
    <property type="entry name" value="DUF8159"/>
    <property type="match status" value="1"/>
</dbReference>
<evidence type="ECO:0000313" key="4">
    <source>
        <dbReference type="Proteomes" id="UP001500194"/>
    </source>
</evidence>